<dbReference type="HOGENOM" id="CLU_1029580_0_0_0"/>
<dbReference type="InParanoid" id="W0RJJ6"/>
<gene>
    <name evidence="3" type="ORF">J421_3065</name>
</gene>
<accession>W0RJJ6</accession>
<evidence type="ECO:0000256" key="1">
    <source>
        <dbReference type="SAM" id="Phobius"/>
    </source>
</evidence>
<dbReference type="AlphaFoldDB" id="W0RJJ6"/>
<keyword evidence="1" id="KW-1133">Transmembrane helix</keyword>
<dbReference type="InterPro" id="IPR039568">
    <property type="entry name" value="Peptidase_MA-like_dom"/>
</dbReference>
<sequence>MKRDTYPGLPRPKARVLLAVAPDARRFRAWVGPEAPEWGAAIAFPDLQRIVMQGRSAGSDAGDPVSVFRHELAHLALHEYLGDLPPRWFDEGYAGWAAGEWGRDESLATNVALLLGGMPTLDSLEAGFYEGSRTAEQSYALAFRAVSDLASLDPERGLTLFFRYWKETGRFDAAVRSAYGMTGDAFEALWRTRTRRRYGALALVANLSLATAIFSVAFLPLWIARRRRDKRRLEALRAADEVAEREERESALAALLGAPDEPPEERSIST</sequence>
<keyword evidence="1" id="KW-0812">Transmembrane</keyword>
<feature type="transmembrane region" description="Helical" evidence="1">
    <location>
        <begin position="198"/>
        <end position="223"/>
    </location>
</feature>
<dbReference type="eggNOG" id="ENOG5033S5W">
    <property type="taxonomic scope" value="Bacteria"/>
</dbReference>
<evidence type="ECO:0000259" key="2">
    <source>
        <dbReference type="Pfam" id="PF13485"/>
    </source>
</evidence>
<dbReference type="Pfam" id="PF13485">
    <property type="entry name" value="Peptidase_MA_2"/>
    <property type="match status" value="1"/>
</dbReference>
<evidence type="ECO:0000313" key="4">
    <source>
        <dbReference type="Proteomes" id="UP000019151"/>
    </source>
</evidence>
<evidence type="ECO:0000313" key="3">
    <source>
        <dbReference type="EMBL" id="AHG90602.1"/>
    </source>
</evidence>
<dbReference type="STRING" id="861299.J421_3065"/>
<organism evidence="3 4">
    <name type="scientific">Gemmatirosa kalamazoonensis</name>
    <dbReference type="NCBI Taxonomy" id="861299"/>
    <lineage>
        <taxon>Bacteria</taxon>
        <taxon>Pseudomonadati</taxon>
        <taxon>Gemmatimonadota</taxon>
        <taxon>Gemmatimonadia</taxon>
        <taxon>Gemmatimonadales</taxon>
        <taxon>Gemmatimonadaceae</taxon>
        <taxon>Gemmatirosa</taxon>
    </lineage>
</organism>
<proteinExistence type="predicted"/>
<reference evidence="3 4" key="1">
    <citation type="journal article" date="2014" name="Genome Announc.">
        <title>Genome Sequence and Methylome of Soil Bacterium Gemmatirosa kalamazoonensis KBS708T, a Member of the Rarely Cultivated Gemmatimonadetes Phylum.</title>
        <authorList>
            <person name="Debruyn J.M."/>
            <person name="Radosevich M."/>
            <person name="Wommack K.E."/>
            <person name="Polson S.W."/>
            <person name="Hauser L.J."/>
            <person name="Fawaz M.N."/>
            <person name="Korlach J."/>
            <person name="Tsai Y.C."/>
        </authorList>
    </citation>
    <scope>NUCLEOTIDE SEQUENCE [LARGE SCALE GENOMIC DNA]</scope>
    <source>
        <strain evidence="3 4">KBS708</strain>
    </source>
</reference>
<feature type="domain" description="Peptidase MA-like" evidence="2">
    <location>
        <begin position="36"/>
        <end position="192"/>
    </location>
</feature>
<keyword evidence="1" id="KW-0472">Membrane</keyword>
<dbReference type="Proteomes" id="UP000019151">
    <property type="component" value="Chromosome"/>
</dbReference>
<protein>
    <recommendedName>
        <fullName evidence="2">Peptidase MA-like domain-containing protein</fullName>
    </recommendedName>
</protein>
<dbReference type="EMBL" id="CP007128">
    <property type="protein sequence ID" value="AHG90602.1"/>
    <property type="molecule type" value="Genomic_DNA"/>
</dbReference>
<name>W0RJJ6_9BACT</name>
<dbReference type="KEGG" id="gba:J421_3065"/>
<keyword evidence="4" id="KW-1185">Reference proteome</keyword>